<feature type="transmembrane region" description="Helical" evidence="11">
    <location>
        <begin position="318"/>
        <end position="342"/>
    </location>
</feature>
<feature type="transmembrane region" description="Helical" evidence="11">
    <location>
        <begin position="561"/>
        <end position="581"/>
    </location>
</feature>
<feature type="transmembrane region" description="Helical" evidence="11">
    <location>
        <begin position="402"/>
        <end position="425"/>
    </location>
</feature>
<dbReference type="PRINTS" id="PR01434">
    <property type="entry name" value="NADHDHGNASE5"/>
</dbReference>
<feature type="domain" description="NADH:quinone oxidoreductase/Mrp antiporter transmembrane" evidence="12">
    <location>
        <begin position="125"/>
        <end position="409"/>
    </location>
</feature>
<evidence type="ECO:0000256" key="10">
    <source>
        <dbReference type="SAM" id="MobiDB-lite"/>
    </source>
</evidence>
<dbReference type="PANTHER" id="PTHR43373">
    <property type="entry name" value="NA(+)/H(+) ANTIPORTER SUBUNIT"/>
    <property type="match status" value="1"/>
</dbReference>
<dbReference type="InterPro" id="IPR025383">
    <property type="entry name" value="MrpA_C/MbhD"/>
</dbReference>
<feature type="transmembrane region" description="Helical" evidence="11">
    <location>
        <begin position="363"/>
        <end position="382"/>
    </location>
</feature>
<keyword evidence="7" id="KW-0406">Ion transport</keyword>
<feature type="transmembrane region" description="Helical" evidence="11">
    <location>
        <begin position="158"/>
        <end position="180"/>
    </location>
</feature>
<dbReference type="PANTHER" id="PTHR43373:SF1">
    <property type="entry name" value="NA(+)_H(+) ANTIPORTER SUBUNIT A"/>
    <property type="match status" value="1"/>
</dbReference>
<dbReference type="EMBL" id="CP090958">
    <property type="protein sequence ID" value="WGW11993.1"/>
    <property type="molecule type" value="Genomic_DNA"/>
</dbReference>
<comment type="subcellular location">
    <subcellularLocation>
        <location evidence="1">Cell membrane</location>
        <topology evidence="1">Multi-pass membrane protein</topology>
    </subcellularLocation>
    <subcellularLocation>
        <location evidence="9">Membrane</location>
        <topology evidence="9">Multi-pass membrane protein</topology>
    </subcellularLocation>
</comment>
<dbReference type="InterPro" id="IPR001750">
    <property type="entry name" value="ND/Mrp_TM"/>
</dbReference>
<feature type="transmembrane region" description="Helical" evidence="11">
    <location>
        <begin position="74"/>
        <end position="93"/>
    </location>
</feature>
<dbReference type="Proteomes" id="UP001209083">
    <property type="component" value="Chromosome"/>
</dbReference>
<feature type="transmembrane region" description="Helical" evidence="11">
    <location>
        <begin position="105"/>
        <end position="122"/>
    </location>
</feature>
<feature type="domain" description="Na+/H+ antiporter MnhB subunit-related protein" evidence="14">
    <location>
        <begin position="826"/>
        <end position="949"/>
    </location>
</feature>
<feature type="transmembrane region" description="Helical" evidence="11">
    <location>
        <begin position="200"/>
        <end position="226"/>
    </location>
</feature>
<feature type="transmembrane region" description="Helical" evidence="11">
    <location>
        <begin position="446"/>
        <end position="467"/>
    </location>
</feature>
<feature type="transmembrane region" description="Helical" evidence="11">
    <location>
        <begin position="487"/>
        <end position="514"/>
    </location>
</feature>
<evidence type="ECO:0000256" key="2">
    <source>
        <dbReference type="ARBA" id="ARBA00022448"/>
    </source>
</evidence>
<feature type="transmembrane region" description="Helical" evidence="11">
    <location>
        <begin position="642"/>
        <end position="661"/>
    </location>
</feature>
<feature type="compositionally biased region" description="Basic and acidic residues" evidence="10">
    <location>
        <begin position="969"/>
        <end position="982"/>
    </location>
</feature>
<feature type="region of interest" description="Disordered" evidence="10">
    <location>
        <begin position="962"/>
        <end position="1004"/>
    </location>
</feature>
<sequence length="1004" mass="106528">MLVVLSVFGVASLVAPVLFRKLGRRAFLIVPIVPAVAFLHTLGYYKQVQGDGDVTETYDWIPGLSLQLTFRMDMLAWVLALLVTGVGALVLLYCSRYFRPNDGGLSQFGAVLLAFAGVMYGLVIADDLIVLFIFWEATTIFSYLLIGYNTARKQARRAALQALIVTTAGGLAMLVGLVMLGRAAGTQLLSEILAAPPSGPVVTCAITLILVGAVSKSALVPFHFWLPAAMAAPTPVSAYLHAAAMVKAGIYLIARLAPGFSDTPGWQPLLISLGVITMLVGGWRALRQTDLKLLLAYGTVSQLGFLTVMVGFGTRNAALAGLALLLAHGLFKAALFLVVGIIDHRAGTRDLRKLCGLGRKAPLLATIGVIAAASMAGIPPLAGFVAKEAVYSALLEAHSPWGWIAFGGVFLGSTLTVAYSARFVWGAFGRKPGVREARYVQEHVDFLAAPAILAALTIAGGFVAALADPVLAGYADTFPADAGSAPYHLALWHGLEPALGVSALNIALGLLMFYRRAAVARLQQSVYPLVDANKAYRRVMTGIDHFAVVLTSKTQRGSLPIYLGVILVVLVAALTAGLVANRTWPDDIRLWDYPAQLPIAVIMGGAALVATRANKRFMAVVVVGVTGYGMAVLFAMQGAPDLALTQVLVETITLVAFVLVLRRLPIRIGQAHGSVHRKLRAVIAVVVGTLMAVVAVVTLGARTDTPISVSFPQLAYEVGHGKNTVNVTLVDIRAWDTLGEISVLVIAATGVASLIFIRQREVRLQRLGEGVPRKSFLDRHKPITDTYDSHHIDEHPSIGDAEAEGDARNAWLLAGRSLAPENRSIMLEVVVRLLFHSVIVLSLFFLFSGHNLPGGGFAGGLVAGLALVARYLAGGRFELAEAAPIDAGKLLGAGLFIAGGTGAVGLLVGANVLESTWWEWELPLFGPMEFVSTTFFDIGVYLVVIGLMLDVLRSLGAEVDRQEEEDKEAGEAEHRDSEHLVAERVGATDADATSVDGPMGGHTL</sequence>
<evidence type="ECO:0000256" key="3">
    <source>
        <dbReference type="ARBA" id="ARBA00022449"/>
    </source>
</evidence>
<feature type="transmembrane region" description="Helical" evidence="11">
    <location>
        <begin position="825"/>
        <end position="846"/>
    </location>
</feature>
<evidence type="ECO:0000256" key="7">
    <source>
        <dbReference type="ARBA" id="ARBA00023065"/>
    </source>
</evidence>
<evidence type="ECO:0000256" key="9">
    <source>
        <dbReference type="RuleBase" id="RU000320"/>
    </source>
</evidence>
<dbReference type="Pfam" id="PF13244">
    <property type="entry name" value="MbhD"/>
    <property type="match status" value="1"/>
</dbReference>
<dbReference type="Pfam" id="PF00662">
    <property type="entry name" value="Proton_antipo_N"/>
    <property type="match status" value="1"/>
</dbReference>
<keyword evidence="6 11" id="KW-1133">Transmembrane helix</keyword>
<evidence type="ECO:0000256" key="5">
    <source>
        <dbReference type="ARBA" id="ARBA00022692"/>
    </source>
</evidence>
<keyword evidence="3" id="KW-0050">Antiport</keyword>
<feature type="transmembrane region" description="Helical" evidence="11">
    <location>
        <begin position="617"/>
        <end position="636"/>
    </location>
</feature>
<reference evidence="17 18" key="1">
    <citation type="submission" date="2023-05" db="EMBL/GenBank/DDBJ databases">
        <title>Lithophilousrod everest ZFBP1038 complete genpme.</title>
        <authorList>
            <person name="Tian M."/>
        </authorList>
    </citation>
    <scope>NUCLEOTIDE SEQUENCE [LARGE SCALE GENOMIC DNA]</scope>
    <source>
        <strain evidence="17 18">ZFBP1038</strain>
    </source>
</reference>
<dbReference type="InterPro" id="IPR007182">
    <property type="entry name" value="MnhB"/>
</dbReference>
<feature type="transmembrane region" description="Helical" evidence="11">
    <location>
        <begin position="128"/>
        <end position="146"/>
    </location>
</feature>
<feature type="transmembrane region" description="Helical" evidence="11">
    <location>
        <begin position="738"/>
        <end position="757"/>
    </location>
</feature>
<evidence type="ECO:0000256" key="6">
    <source>
        <dbReference type="ARBA" id="ARBA00022989"/>
    </source>
</evidence>
<keyword evidence="18" id="KW-1185">Reference proteome</keyword>
<dbReference type="Pfam" id="PF20501">
    <property type="entry name" value="MbhE"/>
    <property type="match status" value="1"/>
</dbReference>
<dbReference type="NCBIfam" id="NF009284">
    <property type="entry name" value="PRK12644.1"/>
    <property type="match status" value="1"/>
</dbReference>
<feature type="transmembrane region" description="Helical" evidence="11">
    <location>
        <begin position="681"/>
        <end position="701"/>
    </location>
</feature>
<dbReference type="Pfam" id="PF00361">
    <property type="entry name" value="Proton_antipo_M"/>
    <property type="match status" value="1"/>
</dbReference>
<feature type="domain" description="MrpA C-terminal/MbhE" evidence="16">
    <location>
        <begin position="677"/>
        <end position="755"/>
    </location>
</feature>
<organism evidence="17 18">
    <name type="scientific">Saxibacter everestensis</name>
    <dbReference type="NCBI Taxonomy" id="2909229"/>
    <lineage>
        <taxon>Bacteria</taxon>
        <taxon>Bacillati</taxon>
        <taxon>Actinomycetota</taxon>
        <taxon>Actinomycetes</taxon>
        <taxon>Micrococcales</taxon>
        <taxon>Brevibacteriaceae</taxon>
        <taxon>Saxibacter</taxon>
    </lineage>
</organism>
<evidence type="ECO:0000256" key="8">
    <source>
        <dbReference type="ARBA" id="ARBA00023136"/>
    </source>
</evidence>
<feature type="domain" description="NADH-Ubiquinone oxidoreductase (complex I) chain 5 N-terminal" evidence="13">
    <location>
        <begin position="62"/>
        <end position="108"/>
    </location>
</feature>
<dbReference type="InterPro" id="IPR046806">
    <property type="entry name" value="MrpA_C/MbhE"/>
</dbReference>
<evidence type="ECO:0000256" key="4">
    <source>
        <dbReference type="ARBA" id="ARBA00022475"/>
    </source>
</evidence>
<evidence type="ECO:0000259" key="15">
    <source>
        <dbReference type="Pfam" id="PF13244"/>
    </source>
</evidence>
<evidence type="ECO:0000313" key="18">
    <source>
        <dbReference type="Proteomes" id="UP001209083"/>
    </source>
</evidence>
<feature type="transmembrane region" description="Helical" evidence="11">
    <location>
        <begin position="293"/>
        <end position="312"/>
    </location>
</feature>
<dbReference type="InterPro" id="IPR050616">
    <property type="entry name" value="CPA3_Na-H_Antiporter_A"/>
</dbReference>
<evidence type="ECO:0000313" key="17">
    <source>
        <dbReference type="EMBL" id="WGW11993.1"/>
    </source>
</evidence>
<keyword evidence="2" id="KW-0813">Transport</keyword>
<evidence type="ECO:0000259" key="13">
    <source>
        <dbReference type="Pfam" id="PF00662"/>
    </source>
</evidence>
<feature type="transmembrane region" description="Helical" evidence="11">
    <location>
        <begin position="930"/>
        <end position="952"/>
    </location>
</feature>
<evidence type="ECO:0000259" key="16">
    <source>
        <dbReference type="Pfam" id="PF20501"/>
    </source>
</evidence>
<protein>
    <submittedName>
        <fullName evidence="17">Na+/H+ antiporter subunit A</fullName>
    </submittedName>
</protein>
<keyword evidence="5 9" id="KW-0812">Transmembrane</keyword>
<evidence type="ECO:0000256" key="11">
    <source>
        <dbReference type="SAM" id="Phobius"/>
    </source>
</evidence>
<dbReference type="InterPro" id="IPR001516">
    <property type="entry name" value="Proton_antipo_N"/>
</dbReference>
<proteinExistence type="predicted"/>
<gene>
    <name evidence="17" type="ORF">LWF01_18210</name>
</gene>
<evidence type="ECO:0000259" key="12">
    <source>
        <dbReference type="Pfam" id="PF00361"/>
    </source>
</evidence>
<dbReference type="RefSeq" id="WP_349638789.1">
    <property type="nucleotide sequence ID" value="NZ_CP090958.1"/>
</dbReference>
<name>A0ABY8QSN0_9MICO</name>
<accession>A0ABY8QSN0</accession>
<feature type="domain" description="MrpA C-terminal/MbhD" evidence="15">
    <location>
        <begin position="601"/>
        <end position="665"/>
    </location>
</feature>
<feature type="transmembrane region" description="Helical" evidence="11">
    <location>
        <begin position="593"/>
        <end position="610"/>
    </location>
</feature>
<evidence type="ECO:0000259" key="14">
    <source>
        <dbReference type="Pfam" id="PF04039"/>
    </source>
</evidence>
<keyword evidence="8 11" id="KW-0472">Membrane</keyword>
<keyword evidence="4" id="KW-1003">Cell membrane</keyword>
<evidence type="ECO:0000256" key="1">
    <source>
        <dbReference type="ARBA" id="ARBA00004651"/>
    </source>
</evidence>
<dbReference type="Pfam" id="PF04039">
    <property type="entry name" value="MnhB"/>
    <property type="match status" value="1"/>
</dbReference>
<feature type="transmembrane region" description="Helical" evidence="11">
    <location>
        <begin position="890"/>
        <end position="910"/>
    </location>
</feature>
<feature type="transmembrane region" description="Helical" evidence="11">
    <location>
        <begin position="269"/>
        <end position="286"/>
    </location>
</feature>
<feature type="transmembrane region" description="Helical" evidence="11">
    <location>
        <begin position="852"/>
        <end position="869"/>
    </location>
</feature>